<gene>
    <name evidence="2" type="ORF">SAMN02745887_00149</name>
</gene>
<dbReference type="SUPFAM" id="SSF50969">
    <property type="entry name" value="YVTN repeat-like/Quinoprotein amine dehydrogenase"/>
    <property type="match status" value="1"/>
</dbReference>
<dbReference type="AlphaFoldDB" id="A0A1K2H3P9"/>
<dbReference type="PROSITE" id="PS51257">
    <property type="entry name" value="PROKAR_LIPOPROTEIN"/>
    <property type="match status" value="1"/>
</dbReference>
<dbReference type="Proteomes" id="UP000186513">
    <property type="component" value="Unassembled WGS sequence"/>
</dbReference>
<name>A0A1K2H3P9_9NEIS</name>
<organism evidence="2 3">
    <name type="scientific">Chitinimonas taiwanensis DSM 18899</name>
    <dbReference type="NCBI Taxonomy" id="1121279"/>
    <lineage>
        <taxon>Bacteria</taxon>
        <taxon>Pseudomonadati</taxon>
        <taxon>Pseudomonadota</taxon>
        <taxon>Betaproteobacteria</taxon>
        <taxon>Neisseriales</taxon>
        <taxon>Chitinibacteraceae</taxon>
        <taxon>Chitinimonas</taxon>
    </lineage>
</organism>
<feature type="signal peptide" evidence="1">
    <location>
        <begin position="1"/>
        <end position="20"/>
    </location>
</feature>
<feature type="chain" id="PRO_5013154185" description="BACON domain-containing protein" evidence="1">
    <location>
        <begin position="21"/>
        <end position="909"/>
    </location>
</feature>
<keyword evidence="1" id="KW-0732">Signal</keyword>
<dbReference type="Gene3D" id="2.60.40.10">
    <property type="entry name" value="Immunoglobulins"/>
    <property type="match status" value="1"/>
</dbReference>
<dbReference type="InterPro" id="IPR013783">
    <property type="entry name" value="Ig-like_fold"/>
</dbReference>
<evidence type="ECO:0000256" key="1">
    <source>
        <dbReference type="SAM" id="SignalP"/>
    </source>
</evidence>
<proteinExistence type="predicted"/>
<evidence type="ECO:0008006" key="4">
    <source>
        <dbReference type="Google" id="ProtNLM"/>
    </source>
</evidence>
<evidence type="ECO:0000313" key="3">
    <source>
        <dbReference type="Proteomes" id="UP000186513"/>
    </source>
</evidence>
<dbReference type="OrthoDB" id="8765724at2"/>
<dbReference type="RefSeq" id="WP_139255979.1">
    <property type="nucleotide sequence ID" value="NZ_FPKR01000001.1"/>
</dbReference>
<evidence type="ECO:0000313" key="2">
    <source>
        <dbReference type="EMBL" id="SFZ70299.1"/>
    </source>
</evidence>
<reference evidence="2 3" key="1">
    <citation type="submission" date="2016-11" db="EMBL/GenBank/DDBJ databases">
        <authorList>
            <person name="Jaros S."/>
            <person name="Januszkiewicz K."/>
            <person name="Wedrychowicz H."/>
        </authorList>
    </citation>
    <scope>NUCLEOTIDE SEQUENCE [LARGE SCALE GENOMIC DNA]</scope>
    <source>
        <strain evidence="2 3">DSM 18899</strain>
    </source>
</reference>
<dbReference type="InterPro" id="IPR011044">
    <property type="entry name" value="Quino_amine_DH_bsu"/>
</dbReference>
<accession>A0A1K2H3P9</accession>
<dbReference type="EMBL" id="FPKR01000001">
    <property type="protein sequence ID" value="SFZ70299.1"/>
    <property type="molecule type" value="Genomic_DNA"/>
</dbReference>
<protein>
    <recommendedName>
        <fullName evidence="4">BACON domain-containing protein</fullName>
    </recommendedName>
</protein>
<sequence>MLNIRTFVGLSLLSVLLACGGGGGGGDNGGGTTPPSTGFRVTLDRSSVSFDYEAGTLATPAVVIASSSGSLSGNLYIGAVAEGEAIDPYIEAVIEGTQARFTLRPKTSLAAGNYSGRVLLKACEDAACSRTIGGTPLPVSYSIRVRPGLSASPNPLEVSAVSGNTAAAVLKITHPDGPGGSFSDKPISDGAWLRTGTHGVGELPVSFRSMRSGVYQGSIEISTGSRMISVPVKYTVTPPPGGEFDLRASPQSLSLAANEGATSASQALQIDLPTWGSDTLSFATAYEQPNGEWVQSNSGWLSVQRTATGAGVSASAAKLSQGSYQAQILIHPSAPGTAVVVPVSFTVGAGLQKPADQQISIQAQSGSSALQGQTSIALLGTGTVSWTASSDASWLKLLNPNGQTGQALRYQVDASALESLPNFSDSEATITVRPALAAISPVSFKVSLRKALPEVHFAGPYFLLQGQTNQVYLSGRGFSQLQDVASSLQLSGQVASKVSRISDTQLLVEISPTAGNSISASIRNTLGLRSDAATLQVGGAQSYAAAAIATPGNKRTILFDAERQAVYAVNVENQTLERIRFNGSAWQRDAINVPSILDAGIGPDGTQLVVSSKQKVLRLIDANDFSTHLTLNHTAGFLEALSYVSQGIPAGHNGRSWLASGEGWGSTLSYFDHRSQRIVTHTNREAGLAEDFDGGPWLAMARNGERLLVVPNASNTAPKPMLYLDSSIDMLKRNAGNMSWAYEMQLSDDGSRVLFDFETVRDSNFTLLGQLPALPTGYVRRASAMAPNGTRVYVVAYPSSDMLNPNAPATSVPRVFVYDSSAANPGSLVLAEVGQFNLIDYPACRSNEASCIRPRATISPDGQTLFVVGNEKLVVAPIPSTLRNSTGARSNGTAATPVLRTYLWRKSAA</sequence>
<keyword evidence="3" id="KW-1185">Reference proteome</keyword>